<sequence length="78" mass="8528">MSSLLENPSVAPIDKFCLSGLDLSCSDLTAAEIAQNVASKLGDYFNSFRLKPTLARQPTPEESVQPQTIIDPFPNFKL</sequence>
<comment type="caution">
    <text evidence="1">The sequence shown here is derived from an EMBL/GenBank/DDBJ whole genome shotgun (WGS) entry which is preliminary data.</text>
</comment>
<feature type="non-terminal residue" evidence="1">
    <location>
        <position position="1"/>
    </location>
</feature>
<dbReference type="Proteomes" id="UP000245609">
    <property type="component" value="Unassembled WGS sequence"/>
</dbReference>
<protein>
    <submittedName>
        <fullName evidence="1">Uncharacterized protein</fullName>
    </submittedName>
</protein>
<name>A0A2T9XXS0_9FUNG</name>
<feature type="non-terminal residue" evidence="1">
    <location>
        <position position="78"/>
    </location>
</feature>
<accession>A0A2T9XXS0</accession>
<gene>
    <name evidence="1" type="ORF">BB560_007231</name>
</gene>
<dbReference type="EMBL" id="MBFS01003794">
    <property type="protein sequence ID" value="PVU84891.1"/>
    <property type="molecule type" value="Genomic_DNA"/>
</dbReference>
<proteinExistence type="predicted"/>
<reference evidence="1 2" key="1">
    <citation type="journal article" date="2018" name="MBio">
        <title>Comparative Genomics Reveals the Core Gene Toolbox for the Fungus-Insect Symbiosis.</title>
        <authorList>
            <person name="Wang Y."/>
            <person name="Stata M."/>
            <person name="Wang W."/>
            <person name="Stajich J.E."/>
            <person name="White M.M."/>
            <person name="Moncalvo J.M."/>
        </authorList>
    </citation>
    <scope>NUCLEOTIDE SEQUENCE [LARGE SCALE GENOMIC DNA]</scope>
    <source>
        <strain evidence="1 2">SC-DP-2</strain>
    </source>
</reference>
<organism evidence="1 2">
    <name type="scientific">Smittium megazygosporum</name>
    <dbReference type="NCBI Taxonomy" id="133381"/>
    <lineage>
        <taxon>Eukaryota</taxon>
        <taxon>Fungi</taxon>
        <taxon>Fungi incertae sedis</taxon>
        <taxon>Zoopagomycota</taxon>
        <taxon>Kickxellomycotina</taxon>
        <taxon>Harpellomycetes</taxon>
        <taxon>Harpellales</taxon>
        <taxon>Legeriomycetaceae</taxon>
        <taxon>Smittium</taxon>
    </lineage>
</organism>
<keyword evidence="2" id="KW-1185">Reference proteome</keyword>
<evidence type="ECO:0000313" key="1">
    <source>
        <dbReference type="EMBL" id="PVU84891.1"/>
    </source>
</evidence>
<dbReference type="AlphaFoldDB" id="A0A2T9XXS0"/>
<evidence type="ECO:0000313" key="2">
    <source>
        <dbReference type="Proteomes" id="UP000245609"/>
    </source>
</evidence>